<protein>
    <submittedName>
        <fullName evidence="3">Hydantoinase/oxoprolinase family protein</fullName>
    </submittedName>
</protein>
<dbReference type="InterPro" id="IPR045079">
    <property type="entry name" value="Oxoprolinase-like"/>
</dbReference>
<sequence length="529" mass="55729">MASYRIGIDVGGTHTDAVLLDEAYNVISEVKATTTEDVSSGIYQALKRVVAASGVPVEQIHYAMLGTTHCTNAIVERKRLNKVAAIRIGAPATTAIKPLVGVPDDLRSILGKHLYIVRGGNEFDGREIVPLDEERIREIAEELKGQVDSIAITSVFSPVSTQHETRAGEIVREVLGDEVAVSLSSEIGSVGLLERENATILNAAIVDVATSTANGFIKALEQEGIHADIFFGQNDGTLMSVEYTVKYPILTIACGPTNSLRGAAYLTDHPDALVVDVGGTTTDVGVLVASFPRQSSLAVEIGGVRTNFRMPDIASIGLGGGTIITLNEDGSFQIGPESVGYRLIEKGLVFGGDTLTTTDVAVALGIADLGDPSLVSHLDKEVLKKVYTKMVDMAEETIDKMKTSSDPVPVILVGGGSILFPTELKGASKVIKPENSGVANAIGSAISQVSGQIEKIFKTDELGREETLALAKKMAFDEAIQAGADPDDLVIVDLEEVPLSYLPGNATKIRVKAAGGLLSERKLTGAAPL</sequence>
<feature type="domain" description="Hydantoinase/oxoprolinase N-terminal" evidence="2">
    <location>
        <begin position="5"/>
        <end position="174"/>
    </location>
</feature>
<dbReference type="SUPFAM" id="SSF53067">
    <property type="entry name" value="Actin-like ATPase domain"/>
    <property type="match status" value="2"/>
</dbReference>
<dbReference type="InterPro" id="IPR002821">
    <property type="entry name" value="Hydantoinase_A"/>
</dbReference>
<dbReference type="Gene3D" id="3.30.420.40">
    <property type="match status" value="1"/>
</dbReference>
<evidence type="ECO:0000259" key="1">
    <source>
        <dbReference type="Pfam" id="PF01968"/>
    </source>
</evidence>
<dbReference type="EMBL" id="QLZR01000001">
    <property type="protein sequence ID" value="RAZ81126.1"/>
    <property type="molecule type" value="Genomic_DNA"/>
</dbReference>
<evidence type="ECO:0000259" key="2">
    <source>
        <dbReference type="Pfam" id="PF05378"/>
    </source>
</evidence>
<evidence type="ECO:0000313" key="3">
    <source>
        <dbReference type="EMBL" id="RAZ81126.1"/>
    </source>
</evidence>
<dbReference type="InterPro" id="IPR043129">
    <property type="entry name" value="ATPase_NBD"/>
</dbReference>
<dbReference type="RefSeq" id="WP_112221549.1">
    <property type="nucleotide sequence ID" value="NZ_CP196859.1"/>
</dbReference>
<comment type="caution">
    <text evidence="3">The sequence shown here is derived from an EMBL/GenBank/DDBJ whole genome shotgun (WGS) entry which is preliminary data.</text>
</comment>
<reference evidence="3 4" key="1">
    <citation type="submission" date="2018-06" db="EMBL/GenBank/DDBJ databases">
        <title>The draft genome sequences of strains SCU63 and S1.</title>
        <authorList>
            <person name="Gan L."/>
        </authorList>
    </citation>
    <scope>NUCLEOTIDE SEQUENCE [LARGE SCALE GENOMIC DNA]</scope>
    <source>
        <strain evidence="3 4">SCU63</strain>
    </source>
</reference>
<proteinExistence type="predicted"/>
<accession>A0A365L6S6</accession>
<dbReference type="PANTHER" id="PTHR11365:SF10">
    <property type="entry name" value="HYDANTOINASE_OXOPROLINASE"/>
    <property type="match status" value="1"/>
</dbReference>
<dbReference type="PANTHER" id="PTHR11365">
    <property type="entry name" value="5-OXOPROLINASE RELATED"/>
    <property type="match status" value="1"/>
</dbReference>
<dbReference type="AlphaFoldDB" id="A0A365L6S6"/>
<name>A0A365L6S6_9BACL</name>
<dbReference type="GO" id="GO:0016787">
    <property type="term" value="F:hydrolase activity"/>
    <property type="evidence" value="ECO:0007669"/>
    <property type="project" value="InterPro"/>
</dbReference>
<feature type="domain" description="Hydantoinase A/oxoprolinase" evidence="1">
    <location>
        <begin position="195"/>
        <end position="390"/>
    </location>
</feature>
<keyword evidence="4" id="KW-1185">Reference proteome</keyword>
<dbReference type="Proteomes" id="UP000251002">
    <property type="component" value="Unassembled WGS sequence"/>
</dbReference>
<dbReference type="Pfam" id="PF05378">
    <property type="entry name" value="Hydant_A_N"/>
    <property type="match status" value="1"/>
</dbReference>
<organism evidence="3 4">
    <name type="scientific">Planococcus halotolerans</name>
    <dbReference type="NCBI Taxonomy" id="2233542"/>
    <lineage>
        <taxon>Bacteria</taxon>
        <taxon>Bacillati</taxon>
        <taxon>Bacillota</taxon>
        <taxon>Bacilli</taxon>
        <taxon>Bacillales</taxon>
        <taxon>Caryophanaceae</taxon>
        <taxon>Planococcus</taxon>
    </lineage>
</organism>
<gene>
    <name evidence="3" type="ORF">DP120_02245</name>
</gene>
<evidence type="ECO:0000313" key="4">
    <source>
        <dbReference type="Proteomes" id="UP000251002"/>
    </source>
</evidence>
<dbReference type="InterPro" id="IPR008040">
    <property type="entry name" value="Hydant_A_N"/>
</dbReference>
<dbReference type="Pfam" id="PF01968">
    <property type="entry name" value="Hydantoinase_A"/>
    <property type="match status" value="1"/>
</dbReference>